<dbReference type="PROSITE" id="PS50888">
    <property type="entry name" value="BHLH"/>
    <property type="match status" value="1"/>
</dbReference>
<evidence type="ECO:0000256" key="2">
    <source>
        <dbReference type="ARBA" id="ARBA00023015"/>
    </source>
</evidence>
<sequence>MVLNCEAPQLFDSDMTCIQQNLEAELVGDFLQCVTSDYSYPHNFLDPWYDPCNLLNLENHDVDHLLPPTFLKPDMFPVQDFEPYPHPKRQKCSKEYYYPDLTPTFSNGFAPNPCSQPTFFPGAFATPVLMFQHPEVIDSTTRKTSDEKKVEERSVSAQSIAARERRRKITEKTQELGKLVPGGSKMNTAEMLTAAYNYVKFLQAQMGILEFMGSFQEMKEATTEELRVVASPIIQEKLFSENKCLVPKKFVEILANHFDAQSKPSLSHKLNQLLKSSG</sequence>
<evidence type="ECO:0000313" key="9">
    <source>
        <dbReference type="Proteomes" id="UP001457282"/>
    </source>
</evidence>
<feature type="domain" description="BHLH" evidence="7">
    <location>
        <begin position="153"/>
        <end position="202"/>
    </location>
</feature>
<keyword evidence="2" id="KW-0805">Transcription regulation</keyword>
<dbReference type="SUPFAM" id="SSF47459">
    <property type="entry name" value="HLH, helix-loop-helix DNA-binding domain"/>
    <property type="match status" value="1"/>
</dbReference>
<reference evidence="8 9" key="1">
    <citation type="journal article" date="2023" name="G3 (Bethesda)">
        <title>A chromosome-length genome assembly and annotation of blackberry (Rubus argutus, cv. 'Hillquist').</title>
        <authorList>
            <person name="Bruna T."/>
            <person name="Aryal R."/>
            <person name="Dudchenko O."/>
            <person name="Sargent D.J."/>
            <person name="Mead D."/>
            <person name="Buti M."/>
            <person name="Cavallini A."/>
            <person name="Hytonen T."/>
            <person name="Andres J."/>
            <person name="Pham M."/>
            <person name="Weisz D."/>
            <person name="Mascagni F."/>
            <person name="Usai G."/>
            <person name="Natali L."/>
            <person name="Bassil N."/>
            <person name="Fernandez G.E."/>
            <person name="Lomsadze A."/>
            <person name="Armour M."/>
            <person name="Olukolu B."/>
            <person name="Poorten T."/>
            <person name="Britton C."/>
            <person name="Davik J."/>
            <person name="Ashrafi H."/>
            <person name="Aiden E.L."/>
            <person name="Borodovsky M."/>
            <person name="Worthington M."/>
        </authorList>
    </citation>
    <scope>NUCLEOTIDE SEQUENCE [LARGE SCALE GENOMIC DNA]</scope>
    <source>
        <strain evidence="8">PI 553951</strain>
    </source>
</reference>
<dbReference type="PANTHER" id="PTHR45914">
    <property type="entry name" value="TRANSCRIPTION FACTOR HEC3-RELATED"/>
    <property type="match status" value="1"/>
</dbReference>
<dbReference type="GO" id="GO:0046983">
    <property type="term" value="F:protein dimerization activity"/>
    <property type="evidence" value="ECO:0007669"/>
    <property type="project" value="InterPro"/>
</dbReference>
<organism evidence="8 9">
    <name type="scientific">Rubus argutus</name>
    <name type="common">Southern blackberry</name>
    <dbReference type="NCBI Taxonomy" id="59490"/>
    <lineage>
        <taxon>Eukaryota</taxon>
        <taxon>Viridiplantae</taxon>
        <taxon>Streptophyta</taxon>
        <taxon>Embryophyta</taxon>
        <taxon>Tracheophyta</taxon>
        <taxon>Spermatophyta</taxon>
        <taxon>Magnoliopsida</taxon>
        <taxon>eudicotyledons</taxon>
        <taxon>Gunneridae</taxon>
        <taxon>Pentapetalae</taxon>
        <taxon>rosids</taxon>
        <taxon>fabids</taxon>
        <taxon>Rosales</taxon>
        <taxon>Rosaceae</taxon>
        <taxon>Rosoideae</taxon>
        <taxon>Rosoideae incertae sedis</taxon>
        <taxon>Rubus</taxon>
    </lineage>
</organism>
<gene>
    <name evidence="8" type="ORF">M0R45_014219</name>
</gene>
<feature type="region of interest" description="Disordered" evidence="6">
    <location>
        <begin position="139"/>
        <end position="165"/>
    </location>
</feature>
<dbReference type="Proteomes" id="UP001457282">
    <property type="component" value="Unassembled WGS sequence"/>
</dbReference>
<comment type="caution">
    <text evidence="8">The sequence shown here is derived from an EMBL/GenBank/DDBJ whole genome shotgun (WGS) entry which is preliminary data.</text>
</comment>
<dbReference type="GO" id="GO:0003677">
    <property type="term" value="F:DNA binding"/>
    <property type="evidence" value="ECO:0007669"/>
    <property type="project" value="UniProtKB-KW"/>
</dbReference>
<dbReference type="PANTHER" id="PTHR45914:SF24">
    <property type="entry name" value="BHLH DOMAIN-CONTAINING PROTEIN"/>
    <property type="match status" value="1"/>
</dbReference>
<evidence type="ECO:0000256" key="3">
    <source>
        <dbReference type="ARBA" id="ARBA00023125"/>
    </source>
</evidence>
<dbReference type="EMBL" id="JBEDUW010000003">
    <property type="protein sequence ID" value="KAK9937426.1"/>
    <property type="molecule type" value="Genomic_DNA"/>
</dbReference>
<dbReference type="GO" id="GO:0005634">
    <property type="term" value="C:nucleus"/>
    <property type="evidence" value="ECO:0007669"/>
    <property type="project" value="UniProtKB-SubCell"/>
</dbReference>
<proteinExistence type="predicted"/>
<dbReference type="AlphaFoldDB" id="A0AAW1XKS0"/>
<dbReference type="SMART" id="SM00353">
    <property type="entry name" value="HLH"/>
    <property type="match status" value="1"/>
</dbReference>
<dbReference type="Gene3D" id="4.10.280.10">
    <property type="entry name" value="Helix-loop-helix DNA-binding domain"/>
    <property type="match status" value="1"/>
</dbReference>
<keyword evidence="5" id="KW-0539">Nucleus</keyword>
<evidence type="ECO:0000256" key="5">
    <source>
        <dbReference type="ARBA" id="ARBA00023242"/>
    </source>
</evidence>
<evidence type="ECO:0000256" key="6">
    <source>
        <dbReference type="SAM" id="MobiDB-lite"/>
    </source>
</evidence>
<feature type="compositionally biased region" description="Basic and acidic residues" evidence="6">
    <location>
        <begin position="140"/>
        <end position="154"/>
    </location>
</feature>
<evidence type="ECO:0000259" key="7">
    <source>
        <dbReference type="PROSITE" id="PS50888"/>
    </source>
</evidence>
<keyword evidence="4" id="KW-0804">Transcription</keyword>
<dbReference type="InterPro" id="IPR036638">
    <property type="entry name" value="HLH_DNA-bd_sf"/>
</dbReference>
<dbReference type="InterPro" id="IPR045843">
    <property type="entry name" value="IND-like"/>
</dbReference>
<comment type="subcellular location">
    <subcellularLocation>
        <location evidence="1">Nucleus</location>
    </subcellularLocation>
</comment>
<evidence type="ECO:0000256" key="1">
    <source>
        <dbReference type="ARBA" id="ARBA00004123"/>
    </source>
</evidence>
<dbReference type="Pfam" id="PF00010">
    <property type="entry name" value="HLH"/>
    <property type="match status" value="1"/>
</dbReference>
<accession>A0AAW1XKS0</accession>
<dbReference type="GO" id="GO:0003700">
    <property type="term" value="F:DNA-binding transcription factor activity"/>
    <property type="evidence" value="ECO:0007669"/>
    <property type="project" value="InterPro"/>
</dbReference>
<name>A0AAW1XKS0_RUBAR</name>
<protein>
    <recommendedName>
        <fullName evidence="7">BHLH domain-containing protein</fullName>
    </recommendedName>
</protein>
<evidence type="ECO:0000313" key="8">
    <source>
        <dbReference type="EMBL" id="KAK9937426.1"/>
    </source>
</evidence>
<evidence type="ECO:0000256" key="4">
    <source>
        <dbReference type="ARBA" id="ARBA00023163"/>
    </source>
</evidence>
<keyword evidence="3" id="KW-0238">DNA-binding</keyword>
<keyword evidence="9" id="KW-1185">Reference proteome</keyword>
<dbReference type="InterPro" id="IPR011598">
    <property type="entry name" value="bHLH_dom"/>
</dbReference>